<organism evidence="11 12">
    <name type="scientific">Caldimonas brevitalea</name>
    <dbReference type="NCBI Taxonomy" id="413882"/>
    <lineage>
        <taxon>Bacteria</taxon>
        <taxon>Pseudomonadati</taxon>
        <taxon>Pseudomonadota</taxon>
        <taxon>Betaproteobacteria</taxon>
        <taxon>Burkholderiales</taxon>
        <taxon>Sphaerotilaceae</taxon>
        <taxon>Caldimonas</taxon>
    </lineage>
</organism>
<dbReference type="PATRIC" id="fig|413882.6.peg.3147"/>
<sequence length="435" mass="46794">MRGTFKLLAVAAAAASAVGAAQAQGIEFTGYFRTGVGSSDEGSKQVCFSAPSAGAKYRLGNECETYGELALALPFGKKDGGAWAKYNTMIATIEKNAANTFESVNGGKYDIASRQNYFEGGGFFGEGALRNAKVWVGKRYYNRHDVHINDYYYWTNSGLGGGIEDIAIGASTKLAFAYHQKGDDTAANDTLNALNTRRISARIYDVPVNPNGTFETELVVLDGESAGEPYKTNPDATQTLVGTGEGVALFLQHKQTGILGGYNKFAFIYGQDAGAGGDPTGRDAADVKGKEFRLIEQLFIAPEGSNWSGQGVVGYQRFKPDGGDKLTWFTIGVRPQYNFSDNFSLAVELGHDRTKVDGGGTANLTKFTIAPQLALARGFWSRPVFRAFVTYAKWNDELVAAHVRADSDGKLPFEGVYGDKGGSGVTYGLQVEAWW</sequence>
<dbReference type="OrthoDB" id="106611at2"/>
<gene>
    <name evidence="11" type="primary">lamB</name>
    <name evidence="11" type="ORF">AAW51_3015</name>
</gene>
<evidence type="ECO:0000313" key="11">
    <source>
        <dbReference type="EMBL" id="AKJ29706.1"/>
    </source>
</evidence>
<evidence type="ECO:0000256" key="9">
    <source>
        <dbReference type="ARBA" id="ARBA00023237"/>
    </source>
</evidence>
<dbReference type="PANTHER" id="PTHR38762">
    <property type="entry name" value="CRYPTIC OUTER MEMBRANE PORIN BGLH-RELATED"/>
    <property type="match status" value="1"/>
</dbReference>
<dbReference type="GO" id="GO:0015774">
    <property type="term" value="P:polysaccharide transport"/>
    <property type="evidence" value="ECO:0007669"/>
    <property type="project" value="TreeGrafter"/>
</dbReference>
<evidence type="ECO:0000256" key="7">
    <source>
        <dbReference type="ARBA" id="ARBA00023114"/>
    </source>
</evidence>
<evidence type="ECO:0000256" key="3">
    <source>
        <dbReference type="ARBA" id="ARBA00022448"/>
    </source>
</evidence>
<dbReference type="GO" id="GO:0009279">
    <property type="term" value="C:cell outer membrane"/>
    <property type="evidence" value="ECO:0007669"/>
    <property type="project" value="UniProtKB-SubCell"/>
</dbReference>
<dbReference type="InterPro" id="IPR003192">
    <property type="entry name" value="Porin_LamB"/>
</dbReference>
<dbReference type="InterPro" id="IPR050286">
    <property type="entry name" value="G_neg_Bact_CarbUptk_Porin"/>
</dbReference>
<feature type="chain" id="PRO_5002551723" evidence="10">
    <location>
        <begin position="24"/>
        <end position="435"/>
    </location>
</feature>
<feature type="signal peptide" evidence="10">
    <location>
        <begin position="1"/>
        <end position="23"/>
    </location>
</feature>
<keyword evidence="5" id="KW-0812">Transmembrane</keyword>
<dbReference type="SUPFAM" id="SSF56935">
    <property type="entry name" value="Porins"/>
    <property type="match status" value="1"/>
</dbReference>
<comment type="subcellular location">
    <subcellularLocation>
        <location evidence="1">Cell outer membrane</location>
        <topology evidence="1">Multi-pass membrane protein</topology>
    </subcellularLocation>
</comment>
<keyword evidence="7" id="KW-0626">Porin</keyword>
<reference evidence="11 12" key="1">
    <citation type="submission" date="2015-05" db="EMBL/GenBank/DDBJ databases">
        <authorList>
            <person name="Tang B."/>
            <person name="Yu Y."/>
        </authorList>
    </citation>
    <scope>NUCLEOTIDE SEQUENCE [LARGE SCALE GENOMIC DNA]</scope>
    <source>
        <strain evidence="11 12">DSM 7029</strain>
    </source>
</reference>
<keyword evidence="12" id="KW-1185">Reference proteome</keyword>
<name>A0A0G3BQP1_9BURK</name>
<dbReference type="GO" id="GO:0046930">
    <property type="term" value="C:pore complex"/>
    <property type="evidence" value="ECO:0007669"/>
    <property type="project" value="UniProtKB-KW"/>
</dbReference>
<evidence type="ECO:0000256" key="2">
    <source>
        <dbReference type="ARBA" id="ARBA00007055"/>
    </source>
</evidence>
<dbReference type="KEGG" id="pbh:AAW51_3015"/>
<dbReference type="GO" id="GO:0006811">
    <property type="term" value="P:monoatomic ion transport"/>
    <property type="evidence" value="ECO:0007669"/>
    <property type="project" value="UniProtKB-KW"/>
</dbReference>
<keyword evidence="6" id="KW-0406">Ion transport</keyword>
<dbReference type="EMBL" id="CP011371">
    <property type="protein sequence ID" value="AKJ29706.1"/>
    <property type="molecule type" value="Genomic_DNA"/>
</dbReference>
<evidence type="ECO:0000256" key="5">
    <source>
        <dbReference type="ARBA" id="ARBA00022692"/>
    </source>
</evidence>
<keyword evidence="9" id="KW-0998">Cell outer membrane</keyword>
<evidence type="ECO:0000256" key="10">
    <source>
        <dbReference type="SAM" id="SignalP"/>
    </source>
</evidence>
<evidence type="ECO:0000256" key="4">
    <source>
        <dbReference type="ARBA" id="ARBA00022452"/>
    </source>
</evidence>
<dbReference type="InterPro" id="IPR036998">
    <property type="entry name" value="Porin_LamB_sf"/>
</dbReference>
<dbReference type="GO" id="GO:0015288">
    <property type="term" value="F:porin activity"/>
    <property type="evidence" value="ECO:0007669"/>
    <property type="project" value="UniProtKB-KW"/>
</dbReference>
<comment type="similarity">
    <text evidence="2">Belongs to the porin LamB (TC 1.B.3) family.</text>
</comment>
<evidence type="ECO:0000256" key="6">
    <source>
        <dbReference type="ARBA" id="ARBA00023065"/>
    </source>
</evidence>
<dbReference type="STRING" id="413882.AAW51_3015"/>
<dbReference type="AlphaFoldDB" id="A0A0G3BQP1"/>
<protein>
    <submittedName>
        <fullName evidence="11">Maltoporin</fullName>
    </submittedName>
</protein>
<dbReference type="Proteomes" id="UP000035352">
    <property type="component" value="Chromosome"/>
</dbReference>
<keyword evidence="10" id="KW-0732">Signal</keyword>
<dbReference type="Gene3D" id="2.40.170.10">
    <property type="entry name" value="Porin, LamB type"/>
    <property type="match status" value="1"/>
</dbReference>
<dbReference type="Pfam" id="PF02264">
    <property type="entry name" value="LamB"/>
    <property type="match status" value="1"/>
</dbReference>
<dbReference type="PANTHER" id="PTHR38762:SF1">
    <property type="entry name" value="CRYPTIC OUTER MEMBRANE PORIN BGLH-RELATED"/>
    <property type="match status" value="1"/>
</dbReference>
<evidence type="ECO:0000313" key="12">
    <source>
        <dbReference type="Proteomes" id="UP000035352"/>
    </source>
</evidence>
<keyword evidence="3" id="KW-0813">Transport</keyword>
<proteinExistence type="inferred from homology"/>
<keyword evidence="8" id="KW-0472">Membrane</keyword>
<evidence type="ECO:0000256" key="8">
    <source>
        <dbReference type="ARBA" id="ARBA00023136"/>
    </source>
</evidence>
<accession>A0A0G3BQP1</accession>
<dbReference type="RefSeq" id="WP_047195257.1">
    <property type="nucleotide sequence ID" value="NZ_CP011371.1"/>
</dbReference>
<evidence type="ECO:0000256" key="1">
    <source>
        <dbReference type="ARBA" id="ARBA00004571"/>
    </source>
</evidence>
<keyword evidence="4" id="KW-1134">Transmembrane beta strand</keyword>
<dbReference type="GO" id="GO:0015144">
    <property type="term" value="F:carbohydrate transmembrane transporter activity"/>
    <property type="evidence" value="ECO:0007669"/>
    <property type="project" value="TreeGrafter"/>
</dbReference>